<reference evidence="1 2" key="1">
    <citation type="submission" date="2015-03" db="EMBL/GenBank/DDBJ databases">
        <title>Genome sequencing of Methylobacterium aquaticum DSM16371 type strain.</title>
        <authorList>
            <person name="Chaudhry V."/>
            <person name="Patil P.B."/>
        </authorList>
    </citation>
    <scope>NUCLEOTIDE SEQUENCE [LARGE SCALE GENOMIC DNA]</scope>
    <source>
        <strain evidence="1 2">DSM 16371</strain>
    </source>
</reference>
<comment type="caution">
    <text evidence="1">The sequence shown here is derived from an EMBL/GenBank/DDBJ whole genome shotgun (WGS) entry which is preliminary data.</text>
</comment>
<accession>A0A0J6V4R2</accession>
<dbReference type="Pfam" id="PF13481">
    <property type="entry name" value="AAA_25"/>
    <property type="match status" value="1"/>
</dbReference>
<name>A0A0J6V4R2_9HYPH</name>
<dbReference type="PATRIC" id="fig|270351.6.peg.556"/>
<evidence type="ECO:0000313" key="2">
    <source>
        <dbReference type="Proteomes" id="UP000035929"/>
    </source>
</evidence>
<protein>
    <recommendedName>
        <fullName evidence="3">AAA family ATPase</fullName>
    </recommendedName>
</protein>
<dbReference type="SUPFAM" id="SSF52540">
    <property type="entry name" value="P-loop containing nucleoside triphosphate hydrolases"/>
    <property type="match status" value="1"/>
</dbReference>
<dbReference type="Gene3D" id="3.40.50.300">
    <property type="entry name" value="P-loop containing nucleotide triphosphate hydrolases"/>
    <property type="match status" value="1"/>
</dbReference>
<gene>
    <name evidence="1" type="ORF">VP06_15535</name>
</gene>
<dbReference type="InterPro" id="IPR027417">
    <property type="entry name" value="P-loop_NTPase"/>
</dbReference>
<dbReference type="EMBL" id="LABX01000113">
    <property type="protein sequence ID" value="KMO33886.1"/>
    <property type="molecule type" value="Genomic_DNA"/>
</dbReference>
<evidence type="ECO:0008006" key="3">
    <source>
        <dbReference type="Google" id="ProtNLM"/>
    </source>
</evidence>
<sequence>MELHWHGEADPNADRAWLIRHLVFETGKGLVAGQWGAGKTFGVLDMSGSVMTGEPFAGRKVMRTGGVLFIAPEGAFEIPVRLRGVVEGKLRGASMARAAAGGSPIDPDNLPFVWIEECPPLTKAGSLDRLIATAKTAAAEMDRRFGVPIVLVVIDTVAAGAGFEDENSASETQKVMDAMGALSRETGAFVLGVDHFGKVSETGTRGSSAKEAAADVVLAMLATRSEAGEISNTRMAVRKVRGARSGYEIPYNLEVVTLGVDQDDEPVTTCIVTWQTQAEQAPQPTKAKERWPQSLRVFRTALSTVLIDDGKDAWPFGSEGPKVLAARVSALRDEFCRAYPVSGETAEKQADAKRKGFARALKAAMDRGLIATREIGGVDHVWQVPDGQE</sequence>
<organism evidence="1 2">
    <name type="scientific">Methylobacterium aquaticum</name>
    <dbReference type="NCBI Taxonomy" id="270351"/>
    <lineage>
        <taxon>Bacteria</taxon>
        <taxon>Pseudomonadati</taxon>
        <taxon>Pseudomonadota</taxon>
        <taxon>Alphaproteobacteria</taxon>
        <taxon>Hyphomicrobiales</taxon>
        <taxon>Methylobacteriaceae</taxon>
        <taxon>Methylobacterium</taxon>
    </lineage>
</organism>
<dbReference type="AlphaFoldDB" id="A0A0J6V4R2"/>
<proteinExistence type="predicted"/>
<evidence type="ECO:0000313" key="1">
    <source>
        <dbReference type="EMBL" id="KMO33886.1"/>
    </source>
</evidence>
<dbReference type="Proteomes" id="UP000035929">
    <property type="component" value="Unassembled WGS sequence"/>
</dbReference>